<evidence type="ECO:0000313" key="1">
    <source>
        <dbReference type="EMBL" id="MFC6385152.1"/>
    </source>
</evidence>
<organism evidence="1 2">
    <name type="scientific">Sporolactobacillus kofuensis</name>
    <dbReference type="NCBI Taxonomy" id="269672"/>
    <lineage>
        <taxon>Bacteria</taxon>
        <taxon>Bacillati</taxon>
        <taxon>Bacillota</taxon>
        <taxon>Bacilli</taxon>
        <taxon>Bacillales</taxon>
        <taxon>Sporolactobacillaceae</taxon>
        <taxon>Sporolactobacillus</taxon>
    </lineage>
</organism>
<accession>A0ABW1WC40</accession>
<reference evidence="2" key="1">
    <citation type="journal article" date="2019" name="Int. J. Syst. Evol. Microbiol.">
        <title>The Global Catalogue of Microorganisms (GCM) 10K type strain sequencing project: providing services to taxonomists for standard genome sequencing and annotation.</title>
        <authorList>
            <consortium name="The Broad Institute Genomics Platform"/>
            <consortium name="The Broad Institute Genome Sequencing Center for Infectious Disease"/>
            <person name="Wu L."/>
            <person name="Ma J."/>
        </authorList>
    </citation>
    <scope>NUCLEOTIDE SEQUENCE [LARGE SCALE GENOMIC DNA]</scope>
    <source>
        <strain evidence="2">CCUG 42001</strain>
    </source>
</reference>
<sequence>MTPEAKEKLEAHIIDLKQSINAPDQIKRITSMASVNELIKIRRIMNDPDFDDVMQQHLQDFAKGVLFNLMLINEGISIKPIK</sequence>
<dbReference type="Proteomes" id="UP001596267">
    <property type="component" value="Unassembled WGS sequence"/>
</dbReference>
<comment type="caution">
    <text evidence="1">The sequence shown here is derived from an EMBL/GenBank/DDBJ whole genome shotgun (WGS) entry which is preliminary data.</text>
</comment>
<gene>
    <name evidence="1" type="ORF">ACFP7A_00935</name>
</gene>
<dbReference type="RefSeq" id="WP_253053684.1">
    <property type="nucleotide sequence ID" value="NZ_JAMXWN010000005.1"/>
</dbReference>
<dbReference type="EMBL" id="JBHSTQ010000001">
    <property type="protein sequence ID" value="MFC6385152.1"/>
    <property type="molecule type" value="Genomic_DNA"/>
</dbReference>
<proteinExistence type="predicted"/>
<evidence type="ECO:0000313" key="2">
    <source>
        <dbReference type="Proteomes" id="UP001596267"/>
    </source>
</evidence>
<protein>
    <submittedName>
        <fullName evidence="1">Uncharacterized protein</fullName>
    </submittedName>
</protein>
<name>A0ABW1WC40_9BACL</name>
<keyword evidence="2" id="KW-1185">Reference proteome</keyword>